<dbReference type="EC" id="1.1.99.14" evidence="4"/>
<keyword evidence="5" id="KW-1185">Reference proteome</keyword>
<dbReference type="AlphaFoldDB" id="A0A974SKC4"/>
<dbReference type="InterPro" id="IPR016169">
    <property type="entry name" value="FAD-bd_PCMH_sub2"/>
</dbReference>
<protein>
    <submittedName>
        <fullName evidence="4">Glycolate oxidase subunit GlcE</fullName>
        <ecNumber evidence="4">1.1.99.14</ecNumber>
    </submittedName>
</protein>
<evidence type="ECO:0000313" key="4">
    <source>
        <dbReference type="EMBL" id="QRG08109.1"/>
    </source>
</evidence>
<evidence type="ECO:0000256" key="2">
    <source>
        <dbReference type="ARBA" id="ARBA00022827"/>
    </source>
</evidence>
<evidence type="ECO:0000256" key="1">
    <source>
        <dbReference type="ARBA" id="ARBA00022630"/>
    </source>
</evidence>
<dbReference type="InterPro" id="IPR016166">
    <property type="entry name" value="FAD-bd_PCMH"/>
</dbReference>
<dbReference type="RefSeq" id="WP_203195020.1">
    <property type="nucleotide sequence ID" value="NZ_CP063362.1"/>
</dbReference>
<dbReference type="PROSITE" id="PS51387">
    <property type="entry name" value="FAD_PCMH"/>
    <property type="match status" value="1"/>
</dbReference>
<reference evidence="4 5" key="1">
    <citation type="submission" date="2020-10" db="EMBL/GenBank/DDBJ databases">
        <title>Degradation of 1,4-Dioxane by Xanthobacter sp. YN2, via a Novel Group-2 Soluble Di-Iron Monooxygenase.</title>
        <authorList>
            <person name="Ma F."/>
            <person name="Wang Y."/>
            <person name="Yang J."/>
            <person name="Guo H."/>
            <person name="Su D."/>
            <person name="Yu L."/>
        </authorList>
    </citation>
    <scope>NUCLEOTIDE SEQUENCE [LARGE SCALE GENOMIC DNA]</scope>
    <source>
        <strain evidence="4 5">YN2</strain>
    </source>
</reference>
<dbReference type="GO" id="GO:0019154">
    <property type="term" value="F:glycolate dehydrogenase activity"/>
    <property type="evidence" value="ECO:0007669"/>
    <property type="project" value="UniProtKB-EC"/>
</dbReference>
<dbReference type="SUPFAM" id="SSF55103">
    <property type="entry name" value="FAD-linked oxidases, C-terminal domain"/>
    <property type="match status" value="1"/>
</dbReference>
<accession>A0A974SKC4</accession>
<dbReference type="InterPro" id="IPR006094">
    <property type="entry name" value="Oxid_FAD_bind_N"/>
</dbReference>
<feature type="domain" description="FAD-binding PCMH-type" evidence="3">
    <location>
        <begin position="1"/>
        <end position="183"/>
    </location>
</feature>
<dbReference type="NCBIfam" id="NF008439">
    <property type="entry name" value="PRK11282.1"/>
    <property type="match status" value="1"/>
</dbReference>
<dbReference type="SUPFAM" id="SSF56176">
    <property type="entry name" value="FAD-binding/transporter-associated domain-like"/>
    <property type="match status" value="1"/>
</dbReference>
<keyword evidence="4" id="KW-0560">Oxidoreductase</keyword>
<dbReference type="GO" id="GO:0071949">
    <property type="term" value="F:FAD binding"/>
    <property type="evidence" value="ECO:0007669"/>
    <property type="project" value="InterPro"/>
</dbReference>
<proteinExistence type="predicted"/>
<gene>
    <name evidence="4" type="primary">glcE</name>
    <name evidence="4" type="ORF">EZH22_07175</name>
</gene>
<dbReference type="PANTHER" id="PTHR11748">
    <property type="entry name" value="D-LACTATE DEHYDROGENASE"/>
    <property type="match status" value="1"/>
</dbReference>
<dbReference type="Proteomes" id="UP000596427">
    <property type="component" value="Chromosome"/>
</dbReference>
<dbReference type="KEGG" id="xdi:EZH22_07175"/>
<dbReference type="PANTHER" id="PTHR11748:SF103">
    <property type="entry name" value="GLYCOLATE OXIDASE SUBUNIT GLCE"/>
    <property type="match status" value="1"/>
</dbReference>
<organism evidence="4 5">
    <name type="scientific">Xanthobacter dioxanivorans</name>
    <dbReference type="NCBI Taxonomy" id="2528964"/>
    <lineage>
        <taxon>Bacteria</taxon>
        <taxon>Pseudomonadati</taxon>
        <taxon>Pseudomonadota</taxon>
        <taxon>Alphaproteobacteria</taxon>
        <taxon>Hyphomicrobiales</taxon>
        <taxon>Xanthobacteraceae</taxon>
        <taxon>Xanthobacter</taxon>
    </lineage>
</organism>
<evidence type="ECO:0000259" key="3">
    <source>
        <dbReference type="PROSITE" id="PS51387"/>
    </source>
</evidence>
<keyword evidence="2" id="KW-0274">FAD</keyword>
<sequence length="403" mass="41204">MSDIIAARDEAEVADAVRSTLGAGKTLEIRGHGSKRALGRPSQTDLTLDLSALSGVTLYEPEELVLSARAATARADIEDMLAASGQMLAFEPMDLGPLLGGPAGAGTLGGLFAVNFSGPRRISHGAVRDHALGIKAVSGRGEPFKSGGRVVKNVTGYDLPRLMAGAFGTLCIATEVTLKVLPRPPMAETVVVRVASPEAAAAALSAAMGSSCEVSGAAFLPEGVAGRIPGLSGSPAVVTLRLEGVAPSIAARRIMLRDVLAPFGAADVIEADASHALWLAVRDVAPFCGLGERSVWRISTRPTAGPALAARLAADLGGEAYCDWAGGLIWLCLPGDAAHAEAVRAALAPQGGHATLVRASAAERARTAVFQPLEGALAALTKRVKESFDPGLVLNPGRMHAGM</sequence>
<dbReference type="Pfam" id="PF01565">
    <property type="entry name" value="FAD_binding_4"/>
    <property type="match status" value="1"/>
</dbReference>
<name>A0A974SKC4_9HYPH</name>
<keyword evidence="1" id="KW-0285">Flavoprotein</keyword>
<dbReference type="InterPro" id="IPR016164">
    <property type="entry name" value="FAD-linked_Oxase-like_C"/>
</dbReference>
<evidence type="ECO:0000313" key="5">
    <source>
        <dbReference type="Proteomes" id="UP000596427"/>
    </source>
</evidence>
<dbReference type="Gene3D" id="3.30.465.10">
    <property type="match status" value="1"/>
</dbReference>
<dbReference type="EMBL" id="CP063362">
    <property type="protein sequence ID" value="QRG08109.1"/>
    <property type="molecule type" value="Genomic_DNA"/>
</dbReference>
<dbReference type="InterPro" id="IPR036318">
    <property type="entry name" value="FAD-bd_PCMH-like_sf"/>
</dbReference>